<name>A0A3D8QNY4_9HELO</name>
<dbReference type="GO" id="GO:0005634">
    <property type="term" value="C:nucleus"/>
    <property type="evidence" value="ECO:0007669"/>
    <property type="project" value="UniProtKB-SubCell"/>
</dbReference>
<dbReference type="Proteomes" id="UP000256645">
    <property type="component" value="Unassembled WGS sequence"/>
</dbReference>
<keyword evidence="2" id="KW-0539">Nucleus</keyword>
<comment type="caution">
    <text evidence="4">The sequence shown here is derived from an EMBL/GenBank/DDBJ whole genome shotgun (WGS) entry which is preliminary data.</text>
</comment>
<organism evidence="4 5">
    <name type="scientific">Coleophoma cylindrospora</name>
    <dbReference type="NCBI Taxonomy" id="1849047"/>
    <lineage>
        <taxon>Eukaryota</taxon>
        <taxon>Fungi</taxon>
        <taxon>Dikarya</taxon>
        <taxon>Ascomycota</taxon>
        <taxon>Pezizomycotina</taxon>
        <taxon>Leotiomycetes</taxon>
        <taxon>Helotiales</taxon>
        <taxon>Dermateaceae</taxon>
        <taxon>Coleophoma</taxon>
    </lineage>
</organism>
<keyword evidence="5" id="KW-1185">Reference proteome</keyword>
<dbReference type="STRING" id="1849047.A0A3D8QNY4"/>
<dbReference type="OrthoDB" id="410267at2759"/>
<comment type="subcellular location">
    <subcellularLocation>
        <location evidence="1">Nucleus</location>
    </subcellularLocation>
</comment>
<dbReference type="InterPro" id="IPR050613">
    <property type="entry name" value="Sec_Metabolite_Reg"/>
</dbReference>
<accession>A0A3D8QNY4</accession>
<feature type="region of interest" description="Disordered" evidence="3">
    <location>
        <begin position="673"/>
        <end position="693"/>
    </location>
</feature>
<reference evidence="4 5" key="1">
    <citation type="journal article" date="2018" name="IMA Fungus">
        <title>IMA Genome-F 9: Draft genome sequence of Annulohypoxylon stygium, Aspergillus mulundensis, Berkeleyomyces basicola (syn. Thielaviopsis basicola), Ceratocystis smalleyi, two Cercospora beticola strains, Coleophoma cylindrospora, Fusarium fracticaudum, Phialophora cf. hyalina, and Morchella septimelata.</title>
        <authorList>
            <person name="Wingfield B.D."/>
            <person name="Bills G.F."/>
            <person name="Dong Y."/>
            <person name="Huang W."/>
            <person name="Nel W.J."/>
            <person name="Swalarsk-Parry B.S."/>
            <person name="Vaghefi N."/>
            <person name="Wilken P.M."/>
            <person name="An Z."/>
            <person name="de Beer Z.W."/>
            <person name="De Vos L."/>
            <person name="Chen L."/>
            <person name="Duong T.A."/>
            <person name="Gao Y."/>
            <person name="Hammerbacher A."/>
            <person name="Kikkert J.R."/>
            <person name="Li Y."/>
            <person name="Li H."/>
            <person name="Li K."/>
            <person name="Li Q."/>
            <person name="Liu X."/>
            <person name="Ma X."/>
            <person name="Naidoo K."/>
            <person name="Pethybridge S.J."/>
            <person name="Sun J."/>
            <person name="Steenkamp E.T."/>
            <person name="van der Nest M.A."/>
            <person name="van Wyk S."/>
            <person name="Wingfield M.J."/>
            <person name="Xiong C."/>
            <person name="Yue Q."/>
            <person name="Zhang X."/>
        </authorList>
    </citation>
    <scope>NUCLEOTIDE SEQUENCE [LARGE SCALE GENOMIC DNA]</scope>
    <source>
        <strain evidence="4 5">BP6252</strain>
    </source>
</reference>
<protein>
    <recommendedName>
        <fullName evidence="6">Transcription factor domain-containing protein</fullName>
    </recommendedName>
</protein>
<feature type="region of interest" description="Disordered" evidence="3">
    <location>
        <begin position="622"/>
        <end position="642"/>
    </location>
</feature>
<dbReference type="PANTHER" id="PTHR31001">
    <property type="entry name" value="UNCHARACTERIZED TRANSCRIPTIONAL REGULATORY PROTEIN"/>
    <property type="match status" value="1"/>
</dbReference>
<dbReference type="PANTHER" id="PTHR31001:SF76">
    <property type="entry name" value="ZN(2)-C6 FUNGAL-TYPE DOMAIN-CONTAINING PROTEIN"/>
    <property type="match status" value="1"/>
</dbReference>
<evidence type="ECO:0000256" key="2">
    <source>
        <dbReference type="ARBA" id="ARBA00023242"/>
    </source>
</evidence>
<gene>
    <name evidence="4" type="ORF">BP6252_11060</name>
</gene>
<feature type="region of interest" description="Disordered" evidence="3">
    <location>
        <begin position="98"/>
        <end position="123"/>
    </location>
</feature>
<evidence type="ECO:0008006" key="6">
    <source>
        <dbReference type="Google" id="ProtNLM"/>
    </source>
</evidence>
<dbReference type="CDD" id="cd12148">
    <property type="entry name" value="fungal_TF_MHR"/>
    <property type="match status" value="1"/>
</dbReference>
<evidence type="ECO:0000256" key="1">
    <source>
        <dbReference type="ARBA" id="ARBA00004123"/>
    </source>
</evidence>
<evidence type="ECO:0000313" key="5">
    <source>
        <dbReference type="Proteomes" id="UP000256645"/>
    </source>
</evidence>
<evidence type="ECO:0000256" key="3">
    <source>
        <dbReference type="SAM" id="MobiDB-lite"/>
    </source>
</evidence>
<dbReference type="EMBL" id="PDLM01000013">
    <property type="protein sequence ID" value="RDW63515.1"/>
    <property type="molecule type" value="Genomic_DNA"/>
</dbReference>
<proteinExistence type="predicted"/>
<evidence type="ECO:0000313" key="4">
    <source>
        <dbReference type="EMBL" id="RDW63515.1"/>
    </source>
</evidence>
<dbReference type="AlphaFoldDB" id="A0A3D8QNY4"/>
<sequence length="764" mass="86317">MSLSQRACNTCTECSRRKIRGTPQRCRKPESNLAFDAALGDQDAPGRLALSLVTSLATRVEYLESQLKSGSSVLAADPETCEYASSTGQHIRLPLLPQPQTSTEQDDSFHADVTSSPGHGAGARLENTTTVLEYLARGRFATYATRNVKPNTFASPSPFGNDAPEDNIFSWRRFRSAFGDEKYMAIEKLRLRFLQDLLPSQDQVIQLFDFHRNRILWVHNSFHGPSFSSELESFYQHDHGQFSPSSSGLQWAALLFAIISSSMACAKSNKIIRWGFNIKEQCELARSWYDAATECMSVARCFQTHNMYTPQAIATMTWAAHTLGNGDIQTVLEAAAIRISQSLGLHHIAEIDGLGGQDIDHVQRLKDRIQQEAGRRLWQQLTIQDWFSVPFSENYCVTPIHFLTPKPMNCNDQTMEPLPSTIPTITTYNNFLHSIAILMPELLDKLCEAATIHTKYEVVLQYDRKIRELVKKELPPCMARQTQIDPNWPSWISLARHTMTITLANKIIVVHRSFIWLSFIDPTFAFTRVTCLAAAKTILNEFKSIQDEDTPNLWHHENFSVVAAIILSLDLFNRDQKSEEYFEHRQMIHQTIDLLLNRSKVSLISFRGARLLQELLLDEENVRSTPQESSNKKRNRDGSLILSNTNTKSGAFDVSAFVKRFCESETLAAATPLSDLKPSGDFPPTRHGYHLDPGQEEQLIGDAFSSVPGQISPPFDFDLFSEIDYSFPSEELDGLYTDTNTEQFQTQEMRCFDSLLGFASLPNV</sequence>